<keyword evidence="2 10" id="KW-0963">Cytoplasm</keyword>
<reference evidence="11 12" key="1">
    <citation type="submission" date="2019-07" db="EMBL/GenBank/DDBJ databases">
        <title>Novel species isolated from glacier.</title>
        <authorList>
            <person name="Liu Q."/>
            <person name="Xin Y.-H."/>
        </authorList>
    </citation>
    <scope>NUCLEOTIDE SEQUENCE [LARGE SCALE GENOMIC DNA]</scope>
    <source>
        <strain evidence="11 12">LB1R16</strain>
    </source>
</reference>
<evidence type="ECO:0000313" key="11">
    <source>
        <dbReference type="EMBL" id="TRW18217.1"/>
    </source>
</evidence>
<comment type="subunit">
    <text evidence="9 10">Homodimer. Probably interacts with PlsY.</text>
</comment>
<dbReference type="GO" id="GO:0006633">
    <property type="term" value="P:fatty acid biosynthetic process"/>
    <property type="evidence" value="ECO:0007669"/>
    <property type="project" value="UniProtKB-UniRule"/>
</dbReference>
<evidence type="ECO:0000256" key="9">
    <source>
        <dbReference type="ARBA" id="ARBA00046608"/>
    </source>
</evidence>
<dbReference type="PANTHER" id="PTHR30100:SF1">
    <property type="entry name" value="PHOSPHATE ACYLTRANSFERASE"/>
    <property type="match status" value="1"/>
</dbReference>
<evidence type="ECO:0000256" key="8">
    <source>
        <dbReference type="ARBA" id="ARBA00024069"/>
    </source>
</evidence>
<dbReference type="AlphaFoldDB" id="A0A552UJ12"/>
<dbReference type="GO" id="GO:0005737">
    <property type="term" value="C:cytoplasm"/>
    <property type="evidence" value="ECO:0007669"/>
    <property type="project" value="UniProtKB-SubCell"/>
</dbReference>
<dbReference type="EC" id="2.3.1.274" evidence="8 10"/>
<dbReference type="HAMAP" id="MF_00019">
    <property type="entry name" value="PlsX"/>
    <property type="match status" value="1"/>
</dbReference>
<dbReference type="InterPro" id="IPR003664">
    <property type="entry name" value="FA_synthesis"/>
</dbReference>
<dbReference type="InterPro" id="IPR012281">
    <property type="entry name" value="Phospholipid_synth_PlsX-like"/>
</dbReference>
<evidence type="ECO:0000256" key="4">
    <source>
        <dbReference type="ARBA" id="ARBA00022679"/>
    </source>
</evidence>
<keyword evidence="3 10" id="KW-0444">Lipid biosynthesis</keyword>
<dbReference type="Gene3D" id="3.40.718.10">
    <property type="entry name" value="Isopropylmalate Dehydrogenase"/>
    <property type="match status" value="1"/>
</dbReference>
<keyword evidence="5 10" id="KW-0443">Lipid metabolism</keyword>
<comment type="similarity">
    <text evidence="10">Belongs to the PlsX family.</text>
</comment>
<protein>
    <recommendedName>
        <fullName evidence="8 10">Phosphate acyltransferase</fullName>
        <ecNumber evidence="8 10">2.3.1.274</ecNumber>
    </recommendedName>
    <alternativeName>
        <fullName evidence="10">Acyl-ACP phosphotransacylase</fullName>
    </alternativeName>
    <alternativeName>
        <fullName evidence="10">Acyl-[acyl-carrier-protein]--phosphate acyltransferase</fullName>
    </alternativeName>
    <alternativeName>
        <fullName evidence="10">Phosphate-acyl-ACP acyltransferase</fullName>
    </alternativeName>
</protein>
<gene>
    <name evidence="10 11" type="primary">plsX</name>
    <name evidence="11" type="ORF">FMM06_08995</name>
</gene>
<dbReference type="Proteomes" id="UP000317894">
    <property type="component" value="Unassembled WGS sequence"/>
</dbReference>
<dbReference type="GO" id="GO:0008654">
    <property type="term" value="P:phospholipid biosynthetic process"/>
    <property type="evidence" value="ECO:0007669"/>
    <property type="project" value="UniProtKB-KW"/>
</dbReference>
<dbReference type="RefSeq" id="WP_144236910.1">
    <property type="nucleotide sequence ID" value="NZ_VJWA01000001.1"/>
</dbReference>
<comment type="caution">
    <text evidence="11">The sequence shown here is derived from an EMBL/GenBank/DDBJ whole genome shotgun (WGS) entry which is preliminary data.</text>
</comment>
<keyword evidence="4 10" id="KW-0808">Transferase</keyword>
<sequence>MTARPVIALDAMGGDSGPAAVIAGAELARERYPKLLFRFYGDETAIRAELARAPRVGAEAVVVHTATQVLGTDKPSQVIRRGRGTSMGLAIEAVKAGEAQALVSAGNTGALMSMAYLALRTMEGINRPALAALLPTLKNDSVVLDLGANVECDAENLIQFAVMGAAFARVVLGVERPRVALLNIGEEELKGTEELKEAAMLLRAVDLPMRFEGFVEGDKIGQGNVDVIVTDGFSGNIALKTAEGTGKLVTGLLAEAFKTSWLTRLGYLLSRGALRALRAHLDPNAHNGAVLLGLNGIVVKSHGGASVRGIANAIGVAHDLVVADVARKISDDLANFHAHRPAAVDLTSAK</sequence>
<dbReference type="GO" id="GO:0043811">
    <property type="term" value="F:phosphate:acyl-[acyl carrier protein] acyltransferase activity"/>
    <property type="evidence" value="ECO:0007669"/>
    <property type="project" value="UniProtKB-UniRule"/>
</dbReference>
<dbReference type="NCBIfam" id="TIGR00182">
    <property type="entry name" value="plsX"/>
    <property type="match status" value="1"/>
</dbReference>
<name>A0A552UJ12_9SPHN</name>
<evidence type="ECO:0000256" key="1">
    <source>
        <dbReference type="ARBA" id="ARBA00001232"/>
    </source>
</evidence>
<proteinExistence type="inferred from homology"/>
<evidence type="ECO:0000256" key="6">
    <source>
        <dbReference type="ARBA" id="ARBA00023209"/>
    </source>
</evidence>
<evidence type="ECO:0000313" key="12">
    <source>
        <dbReference type="Proteomes" id="UP000317894"/>
    </source>
</evidence>
<dbReference type="OrthoDB" id="9806408at2"/>
<accession>A0A552UJ12</accession>
<evidence type="ECO:0000256" key="2">
    <source>
        <dbReference type="ARBA" id="ARBA00022490"/>
    </source>
</evidence>
<dbReference type="UniPathway" id="UPA00085"/>
<comment type="catalytic activity">
    <reaction evidence="1 10">
        <text>a fatty acyl-[ACP] + phosphate = an acyl phosphate + holo-[ACP]</text>
        <dbReference type="Rhea" id="RHEA:42292"/>
        <dbReference type="Rhea" id="RHEA-COMP:9685"/>
        <dbReference type="Rhea" id="RHEA-COMP:14125"/>
        <dbReference type="ChEBI" id="CHEBI:43474"/>
        <dbReference type="ChEBI" id="CHEBI:59918"/>
        <dbReference type="ChEBI" id="CHEBI:64479"/>
        <dbReference type="ChEBI" id="CHEBI:138651"/>
        <dbReference type="EC" id="2.3.1.274"/>
    </reaction>
</comment>
<dbReference type="EMBL" id="VJWA01000001">
    <property type="protein sequence ID" value="TRW18217.1"/>
    <property type="molecule type" value="Genomic_DNA"/>
</dbReference>
<dbReference type="Pfam" id="PF02504">
    <property type="entry name" value="FA_synthesis"/>
    <property type="match status" value="1"/>
</dbReference>
<keyword evidence="6 10" id="KW-0594">Phospholipid biosynthesis</keyword>
<dbReference type="PIRSF" id="PIRSF002465">
    <property type="entry name" value="Phsphlp_syn_PlsX"/>
    <property type="match status" value="1"/>
</dbReference>
<keyword evidence="7 10" id="KW-1208">Phospholipid metabolism</keyword>
<dbReference type="SUPFAM" id="SSF53659">
    <property type="entry name" value="Isocitrate/Isopropylmalate dehydrogenase-like"/>
    <property type="match status" value="1"/>
</dbReference>
<evidence type="ECO:0000256" key="3">
    <source>
        <dbReference type="ARBA" id="ARBA00022516"/>
    </source>
</evidence>
<dbReference type="PANTHER" id="PTHR30100">
    <property type="entry name" value="FATTY ACID/PHOSPHOLIPID SYNTHESIS PROTEIN PLSX"/>
    <property type="match status" value="1"/>
</dbReference>
<keyword evidence="11" id="KW-0012">Acyltransferase</keyword>
<comment type="pathway">
    <text evidence="10">Lipid metabolism; phospholipid metabolism.</text>
</comment>
<comment type="function">
    <text evidence="10">Catalyzes the reversible formation of acyl-phosphate (acyl-PO(4)) from acyl-[acyl-carrier-protein] (acyl-ACP). This enzyme utilizes acyl-ACP as fatty acyl donor, but not acyl-CoA.</text>
</comment>
<evidence type="ECO:0000256" key="10">
    <source>
        <dbReference type="HAMAP-Rule" id="MF_00019"/>
    </source>
</evidence>
<evidence type="ECO:0000256" key="5">
    <source>
        <dbReference type="ARBA" id="ARBA00023098"/>
    </source>
</evidence>
<organism evidence="11 12">
    <name type="scientific">Glacieibacterium frigidum</name>
    <dbReference type="NCBI Taxonomy" id="2593303"/>
    <lineage>
        <taxon>Bacteria</taxon>
        <taxon>Pseudomonadati</taxon>
        <taxon>Pseudomonadota</taxon>
        <taxon>Alphaproteobacteria</taxon>
        <taxon>Sphingomonadales</taxon>
        <taxon>Sphingosinicellaceae</taxon>
        <taxon>Glacieibacterium</taxon>
    </lineage>
</organism>
<keyword evidence="12" id="KW-1185">Reference proteome</keyword>
<evidence type="ECO:0000256" key="7">
    <source>
        <dbReference type="ARBA" id="ARBA00023264"/>
    </source>
</evidence>
<comment type="subcellular location">
    <subcellularLocation>
        <location evidence="10">Cytoplasm</location>
    </subcellularLocation>
    <text evidence="10">Associated with the membrane possibly through PlsY.</text>
</comment>